<accession>A0A9P6N6T6</accession>
<feature type="signal peptide" evidence="1">
    <location>
        <begin position="1"/>
        <end position="17"/>
    </location>
</feature>
<organism evidence="2 3">
    <name type="scientific">Cronartium quercuum f. sp. fusiforme G11</name>
    <dbReference type="NCBI Taxonomy" id="708437"/>
    <lineage>
        <taxon>Eukaryota</taxon>
        <taxon>Fungi</taxon>
        <taxon>Dikarya</taxon>
        <taxon>Basidiomycota</taxon>
        <taxon>Pucciniomycotina</taxon>
        <taxon>Pucciniomycetes</taxon>
        <taxon>Pucciniales</taxon>
        <taxon>Coleosporiaceae</taxon>
        <taxon>Cronartium</taxon>
    </lineage>
</organism>
<proteinExistence type="predicted"/>
<evidence type="ECO:0000313" key="2">
    <source>
        <dbReference type="EMBL" id="KAG0140831.1"/>
    </source>
</evidence>
<evidence type="ECO:0000313" key="3">
    <source>
        <dbReference type="Proteomes" id="UP000886653"/>
    </source>
</evidence>
<dbReference type="AlphaFoldDB" id="A0A9P6N6T6"/>
<keyword evidence="1" id="KW-0732">Signal</keyword>
<name>A0A9P6N6T6_9BASI</name>
<gene>
    <name evidence="2" type="ORF">CROQUDRAFT_99565</name>
</gene>
<protein>
    <submittedName>
        <fullName evidence="2">Uncharacterized protein</fullName>
    </submittedName>
</protein>
<dbReference type="Proteomes" id="UP000886653">
    <property type="component" value="Unassembled WGS sequence"/>
</dbReference>
<feature type="chain" id="PRO_5040320068" evidence="1">
    <location>
        <begin position="18"/>
        <end position="120"/>
    </location>
</feature>
<reference evidence="2" key="1">
    <citation type="submission" date="2013-11" db="EMBL/GenBank/DDBJ databases">
        <title>Genome sequence of the fusiform rust pathogen reveals effectors for host alternation and coevolution with pine.</title>
        <authorList>
            <consortium name="DOE Joint Genome Institute"/>
            <person name="Smith K."/>
            <person name="Pendleton A."/>
            <person name="Kubisiak T."/>
            <person name="Anderson C."/>
            <person name="Salamov A."/>
            <person name="Aerts A."/>
            <person name="Riley R."/>
            <person name="Clum A."/>
            <person name="Lindquist E."/>
            <person name="Ence D."/>
            <person name="Campbell M."/>
            <person name="Kronenberg Z."/>
            <person name="Feau N."/>
            <person name="Dhillon B."/>
            <person name="Hamelin R."/>
            <person name="Burleigh J."/>
            <person name="Smith J."/>
            <person name="Yandell M."/>
            <person name="Nelson C."/>
            <person name="Grigoriev I."/>
            <person name="Davis J."/>
        </authorList>
    </citation>
    <scope>NUCLEOTIDE SEQUENCE</scope>
    <source>
        <strain evidence="2">G11</strain>
    </source>
</reference>
<sequence>MPLTAMLATILAAVTTTMDTVLPLKKVLPSTKRCKSAYVAAHRTYHSAIKEAKASHWHAFLDTLTDWTVFKAASYATDAITSPSTIPLLRRANGTLMNDQAEMVELLFQGTSAPMIPCNL</sequence>
<evidence type="ECO:0000256" key="1">
    <source>
        <dbReference type="SAM" id="SignalP"/>
    </source>
</evidence>
<comment type="caution">
    <text evidence="2">The sequence shown here is derived from an EMBL/GenBank/DDBJ whole genome shotgun (WGS) entry which is preliminary data.</text>
</comment>
<dbReference type="EMBL" id="MU167417">
    <property type="protein sequence ID" value="KAG0140831.1"/>
    <property type="molecule type" value="Genomic_DNA"/>
</dbReference>
<keyword evidence="3" id="KW-1185">Reference proteome</keyword>